<feature type="compositionally biased region" description="Low complexity" evidence="1">
    <location>
        <begin position="15"/>
        <end position="30"/>
    </location>
</feature>
<reference evidence="3" key="1">
    <citation type="submission" date="2024-02" db="UniProtKB">
        <authorList>
            <consortium name="WormBaseParasite"/>
        </authorList>
    </citation>
    <scope>IDENTIFICATION</scope>
</reference>
<evidence type="ECO:0000313" key="2">
    <source>
        <dbReference type="Proteomes" id="UP000887575"/>
    </source>
</evidence>
<dbReference type="Proteomes" id="UP000887575">
    <property type="component" value="Unassembled WGS sequence"/>
</dbReference>
<dbReference type="WBParaSite" id="MBELARI_LOCUS11159">
    <property type="protein sequence ID" value="MBELARI_LOCUS11159"/>
    <property type="gene ID" value="MBELARI_LOCUS11159"/>
</dbReference>
<protein>
    <submittedName>
        <fullName evidence="3">Uncharacterized protein</fullName>
    </submittedName>
</protein>
<dbReference type="AlphaFoldDB" id="A0AAF3EB46"/>
<proteinExistence type="predicted"/>
<feature type="region of interest" description="Disordered" evidence="1">
    <location>
        <begin position="1"/>
        <end position="30"/>
    </location>
</feature>
<evidence type="ECO:0000256" key="1">
    <source>
        <dbReference type="SAM" id="MobiDB-lite"/>
    </source>
</evidence>
<feature type="region of interest" description="Disordered" evidence="1">
    <location>
        <begin position="55"/>
        <end position="82"/>
    </location>
</feature>
<accession>A0AAF3EB46</accession>
<sequence>MGSGFQASHGKFPNQQAPTSAQYQQQINQQRAFQQQQQAIQQMAAYGNQMGMAQMGQNVSQQQHQQQQQYYNANQDFSDLWR</sequence>
<name>A0AAF3EB46_9BILA</name>
<feature type="compositionally biased region" description="Low complexity" evidence="1">
    <location>
        <begin position="55"/>
        <end position="75"/>
    </location>
</feature>
<evidence type="ECO:0000313" key="3">
    <source>
        <dbReference type="WBParaSite" id="MBELARI_LOCUS11159"/>
    </source>
</evidence>
<organism evidence="2 3">
    <name type="scientific">Mesorhabditis belari</name>
    <dbReference type="NCBI Taxonomy" id="2138241"/>
    <lineage>
        <taxon>Eukaryota</taxon>
        <taxon>Metazoa</taxon>
        <taxon>Ecdysozoa</taxon>
        <taxon>Nematoda</taxon>
        <taxon>Chromadorea</taxon>
        <taxon>Rhabditida</taxon>
        <taxon>Rhabditina</taxon>
        <taxon>Rhabditomorpha</taxon>
        <taxon>Rhabditoidea</taxon>
        <taxon>Rhabditidae</taxon>
        <taxon>Mesorhabditinae</taxon>
        <taxon>Mesorhabditis</taxon>
    </lineage>
</organism>
<keyword evidence="2" id="KW-1185">Reference proteome</keyword>